<feature type="domain" description="Xylose isomerase-like TIM barrel" evidence="1">
    <location>
        <begin position="21"/>
        <end position="275"/>
    </location>
</feature>
<dbReference type="InterPro" id="IPR013022">
    <property type="entry name" value="Xyl_isomerase-like_TIM-brl"/>
</dbReference>
<comment type="caution">
    <text evidence="2">The sequence shown here is derived from an EMBL/GenBank/DDBJ whole genome shotgun (WGS) entry which is preliminary data.</text>
</comment>
<dbReference type="InterPro" id="IPR036237">
    <property type="entry name" value="Xyl_isomerase-like_sf"/>
</dbReference>
<organism evidence="2 3">
    <name type="scientific">Lawsonibacter faecis</name>
    <dbReference type="NCBI Taxonomy" id="2763052"/>
    <lineage>
        <taxon>Bacteria</taxon>
        <taxon>Bacillati</taxon>
        <taxon>Bacillota</taxon>
        <taxon>Clostridia</taxon>
        <taxon>Eubacteriales</taxon>
        <taxon>Oscillospiraceae</taxon>
        <taxon>Lawsonibacter</taxon>
    </lineage>
</organism>
<dbReference type="Proteomes" id="UP000607645">
    <property type="component" value="Unassembled WGS sequence"/>
</dbReference>
<dbReference type="AlphaFoldDB" id="A0A8J6JBW0"/>
<sequence>MNLPLCERTREEYGGWDGLRRACAALGLDGVEGIWSGGDIPADFPKDLLAGYHLTFFPDWLDFYREDRKRLLYKFGSMDAVAWYYGGRTPETLVDLYRADLRRAAALDAAYVVFHVTDVSVEENYTYRWLHTNEEIIDAAAELINLLLGDAEWPFAFLVENQWWPGFTLTEPENTSCLLEGIRYPRKGILLDTGHLMNAERSIATQRDGVRFILEMLDRHGPLCRYIQGMHLHQSISGAYVRRHCGALPIDFPKDLPGQYRACYAHIQNIDRHEPWTDPAVREIVDRVQPAYLTHELAAPDRQAKLRAIRQQLDTIERGGERLE</sequence>
<evidence type="ECO:0000313" key="2">
    <source>
        <dbReference type="EMBL" id="MBC5736631.1"/>
    </source>
</evidence>
<evidence type="ECO:0000259" key="1">
    <source>
        <dbReference type="Pfam" id="PF01261"/>
    </source>
</evidence>
<dbReference type="Pfam" id="PF01261">
    <property type="entry name" value="AP_endonuc_2"/>
    <property type="match status" value="1"/>
</dbReference>
<gene>
    <name evidence="2" type="ORF">H8S62_06360</name>
</gene>
<protein>
    <submittedName>
        <fullName evidence="2">TIM barrel protein</fullName>
    </submittedName>
</protein>
<accession>A0A8J6JBW0</accession>
<dbReference type="EMBL" id="JACOPQ010000004">
    <property type="protein sequence ID" value="MBC5736631.1"/>
    <property type="molecule type" value="Genomic_DNA"/>
</dbReference>
<dbReference type="Gene3D" id="3.20.20.150">
    <property type="entry name" value="Divalent-metal-dependent TIM barrel enzymes"/>
    <property type="match status" value="1"/>
</dbReference>
<name>A0A8J6JBW0_9FIRM</name>
<dbReference type="SUPFAM" id="SSF51658">
    <property type="entry name" value="Xylose isomerase-like"/>
    <property type="match status" value="1"/>
</dbReference>
<proteinExistence type="predicted"/>
<keyword evidence="3" id="KW-1185">Reference proteome</keyword>
<reference evidence="2" key="1">
    <citation type="submission" date="2020-08" db="EMBL/GenBank/DDBJ databases">
        <title>Genome public.</title>
        <authorList>
            <person name="Liu C."/>
            <person name="Sun Q."/>
        </authorList>
    </citation>
    <scope>NUCLEOTIDE SEQUENCE</scope>
    <source>
        <strain evidence="2">NSJ-52</strain>
    </source>
</reference>
<evidence type="ECO:0000313" key="3">
    <source>
        <dbReference type="Proteomes" id="UP000607645"/>
    </source>
</evidence>